<evidence type="ECO:0000256" key="1">
    <source>
        <dbReference type="SAM" id="MobiDB-lite"/>
    </source>
</evidence>
<keyword evidence="5" id="KW-1185">Reference proteome</keyword>
<evidence type="ECO:0000313" key="4">
    <source>
        <dbReference type="EMBL" id="PRZ14146.1"/>
    </source>
</evidence>
<dbReference type="RefSeq" id="WP_106123416.1">
    <property type="nucleotide sequence ID" value="NZ_PVTY01000012.1"/>
</dbReference>
<name>A0A2T0YGZ5_9MICC</name>
<protein>
    <submittedName>
        <fullName evidence="4">Peptide/nickel transport system substrate-binding protein</fullName>
    </submittedName>
</protein>
<gene>
    <name evidence="4" type="ORF">BCL67_1129</name>
</gene>
<evidence type="ECO:0000256" key="2">
    <source>
        <dbReference type="SAM" id="SignalP"/>
    </source>
</evidence>
<dbReference type="InterPro" id="IPR000914">
    <property type="entry name" value="SBP_5_dom"/>
</dbReference>
<feature type="region of interest" description="Disordered" evidence="1">
    <location>
        <begin position="28"/>
        <end position="73"/>
    </location>
</feature>
<dbReference type="SUPFAM" id="SSF53850">
    <property type="entry name" value="Periplasmic binding protein-like II"/>
    <property type="match status" value="1"/>
</dbReference>
<feature type="compositionally biased region" description="Polar residues" evidence="1">
    <location>
        <begin position="39"/>
        <end position="62"/>
    </location>
</feature>
<dbReference type="Pfam" id="PF00496">
    <property type="entry name" value="SBP_bac_5"/>
    <property type="match status" value="1"/>
</dbReference>
<feature type="chain" id="PRO_5038332406" evidence="2">
    <location>
        <begin position="22"/>
        <end position="617"/>
    </location>
</feature>
<dbReference type="GO" id="GO:0015833">
    <property type="term" value="P:peptide transport"/>
    <property type="evidence" value="ECO:0007669"/>
    <property type="project" value="TreeGrafter"/>
</dbReference>
<comment type="caution">
    <text evidence="4">The sequence shown here is derived from an EMBL/GenBank/DDBJ whole genome shotgun (WGS) entry which is preliminary data.</text>
</comment>
<dbReference type="AlphaFoldDB" id="A0A2T0YGZ5"/>
<evidence type="ECO:0000313" key="5">
    <source>
        <dbReference type="Proteomes" id="UP000238217"/>
    </source>
</evidence>
<dbReference type="PANTHER" id="PTHR30290">
    <property type="entry name" value="PERIPLASMIC BINDING COMPONENT OF ABC TRANSPORTER"/>
    <property type="match status" value="1"/>
</dbReference>
<dbReference type="EMBL" id="PVTY01000012">
    <property type="protein sequence ID" value="PRZ14146.1"/>
    <property type="molecule type" value="Genomic_DNA"/>
</dbReference>
<feature type="domain" description="Solute-binding protein family 5" evidence="3">
    <location>
        <begin position="137"/>
        <end position="519"/>
    </location>
</feature>
<dbReference type="Gene3D" id="3.10.105.10">
    <property type="entry name" value="Dipeptide-binding Protein, Domain 3"/>
    <property type="match status" value="1"/>
</dbReference>
<accession>A0A2T0YGZ5</accession>
<evidence type="ECO:0000259" key="3">
    <source>
        <dbReference type="Pfam" id="PF00496"/>
    </source>
</evidence>
<dbReference type="Gene3D" id="3.90.76.10">
    <property type="entry name" value="Dipeptide-binding Protein, Domain 1"/>
    <property type="match status" value="1"/>
</dbReference>
<keyword evidence="2" id="KW-0732">Signal</keyword>
<proteinExistence type="predicted"/>
<organism evidence="4 5">
    <name type="scientific">Nesterenkonia sandarakina</name>
    <dbReference type="NCBI Taxonomy" id="272918"/>
    <lineage>
        <taxon>Bacteria</taxon>
        <taxon>Bacillati</taxon>
        <taxon>Actinomycetota</taxon>
        <taxon>Actinomycetes</taxon>
        <taxon>Micrococcales</taxon>
        <taxon>Micrococcaceae</taxon>
        <taxon>Nesterenkonia</taxon>
    </lineage>
</organism>
<sequence>MKLRKLSAATAILATGALVLSGCTPDGGNDDAEAADTGNGETNGEASGSTDAFNAEGQQFTTEPEDTGKADTSDLETMEDEISVSMGEIEFVGYNGQTPESYSVYNSTVVNRIFEGFGYWGTDNVWYANEDFGSYEVISEDPFTVEYTIGEDVSWSDGTPVTVADYVLDWAYQNASLTNSDDEPLFNGISQTYGERVLEGPQGDPEGKTFTIEYTEPFADWEILVNYALPAHVVAEQSDMELDELVTAIRDADTEALEPAAEFWNEGWLTDPGTLPDEELIPVTGPYTLDNWQAGESLTITANEEYWGNAPGTESIVFRFVNDGQHVQALENGDLNVARPQATVDTRGQLERLEGQVVLHEGEAATWEHLDFNFIEGGTFAESLELREAFAMCVPRQQIVSNLVEPVNPEASVLNARESLTFEENYEDIVAESYDGTYDEVDVEGAAEILEAEDAVGTEVRIGYAAPNPRRTDTVAEIKASCDEAGFEIVDSGSEDFFGPGGAQETGDYEVALFAWAGSGQVVSGQNIYSTDRPQNYGGYSNETVDDLFNQLATTEDADEQQEIIIGIEQELWGDLFGIPLYVHPQLSGSDISISNVRDTASQDQIVWNAEQWQRAE</sequence>
<feature type="signal peptide" evidence="2">
    <location>
        <begin position="1"/>
        <end position="21"/>
    </location>
</feature>
<reference evidence="4 5" key="1">
    <citation type="submission" date="2018-03" db="EMBL/GenBank/DDBJ databases">
        <title>Comparative analysis of microorganisms from saline springs in Andes Mountain Range, Colombia.</title>
        <authorList>
            <person name="Rubin E."/>
        </authorList>
    </citation>
    <scope>NUCLEOTIDE SEQUENCE [LARGE SCALE GENOMIC DNA]</scope>
    <source>
        <strain evidence="4 5">CG 35</strain>
    </source>
</reference>
<dbReference type="Gene3D" id="3.40.190.10">
    <property type="entry name" value="Periplasmic binding protein-like II"/>
    <property type="match status" value="1"/>
</dbReference>
<dbReference type="InterPro" id="IPR039424">
    <property type="entry name" value="SBP_5"/>
</dbReference>
<dbReference type="Proteomes" id="UP000238217">
    <property type="component" value="Unassembled WGS sequence"/>
</dbReference>
<dbReference type="GO" id="GO:1904680">
    <property type="term" value="F:peptide transmembrane transporter activity"/>
    <property type="evidence" value="ECO:0007669"/>
    <property type="project" value="TreeGrafter"/>
</dbReference>
<dbReference type="PROSITE" id="PS51257">
    <property type="entry name" value="PROKAR_LIPOPROTEIN"/>
    <property type="match status" value="1"/>
</dbReference>
<dbReference type="OrthoDB" id="7888869at2"/>
<dbReference type="PANTHER" id="PTHR30290:SF65">
    <property type="entry name" value="MONOACYL PHOSPHATIDYLINOSITOL TETRAMANNOSIDE-BINDING PROTEIN LPQW-RELATED"/>
    <property type="match status" value="1"/>
</dbReference>